<reference evidence="10 11" key="1">
    <citation type="submission" date="2023-10" db="EMBL/GenBank/DDBJ databases">
        <title>complete genome sequence of Corynebacterium pseudokroppenstedtii P15-C1.</title>
        <authorList>
            <person name="Bruggemann H."/>
            <person name="Poehlein A."/>
        </authorList>
    </citation>
    <scope>NUCLEOTIDE SEQUENCE [LARGE SCALE GENOMIC DNA]</scope>
    <source>
        <strain evidence="10 11">P15_C1</strain>
    </source>
</reference>
<dbReference type="InterPro" id="IPR059026">
    <property type="entry name" value="LpqB_N"/>
</dbReference>
<dbReference type="KEGG" id="cpsk:Q0N40_07990"/>
<dbReference type="InterPro" id="IPR023959">
    <property type="entry name" value="LpqB"/>
</dbReference>
<comment type="similarity">
    <text evidence="6">Belongs to the LpqB lipoprotein family.</text>
</comment>
<keyword evidence="4 6" id="KW-0564">Palmitate</keyword>
<gene>
    <name evidence="6 10" type="primary">lpqB</name>
    <name evidence="10" type="ORF">Q0N40_07990</name>
</gene>
<feature type="region of interest" description="Disordered" evidence="7">
    <location>
        <begin position="43"/>
        <end position="66"/>
    </location>
</feature>
<evidence type="ECO:0000313" key="11">
    <source>
        <dbReference type="Proteomes" id="UP001174314"/>
    </source>
</evidence>
<dbReference type="RefSeq" id="WP_204087370.1">
    <property type="nucleotide sequence ID" value="NZ_CP137757.1"/>
</dbReference>
<feature type="domain" description="GerMN" evidence="9">
    <location>
        <begin position="211"/>
        <end position="298"/>
    </location>
</feature>
<evidence type="ECO:0000256" key="4">
    <source>
        <dbReference type="ARBA" id="ARBA00023139"/>
    </source>
</evidence>
<dbReference type="NCBIfam" id="NF010141">
    <property type="entry name" value="PRK13616.1"/>
    <property type="match status" value="1"/>
</dbReference>
<evidence type="ECO:0000259" key="9">
    <source>
        <dbReference type="SMART" id="SM00909"/>
    </source>
</evidence>
<evidence type="ECO:0000313" key="10">
    <source>
        <dbReference type="EMBL" id="WPF24472.1"/>
    </source>
</evidence>
<dbReference type="Pfam" id="PF10647">
    <property type="entry name" value="Gmad1"/>
    <property type="match status" value="1"/>
</dbReference>
<keyword evidence="2 6" id="KW-0732">Signal</keyword>
<evidence type="ECO:0000256" key="8">
    <source>
        <dbReference type="SAM" id="SignalP"/>
    </source>
</evidence>
<dbReference type="Proteomes" id="UP001174314">
    <property type="component" value="Chromosome"/>
</dbReference>
<keyword evidence="5 6" id="KW-0449">Lipoprotein</keyword>
<dbReference type="PROSITE" id="PS51257">
    <property type="entry name" value="PROKAR_LIPOPROTEIN"/>
    <property type="match status" value="1"/>
</dbReference>
<evidence type="ECO:0000256" key="1">
    <source>
        <dbReference type="ARBA" id="ARBA00022475"/>
    </source>
</evidence>
<dbReference type="InterPro" id="IPR019606">
    <property type="entry name" value="GerMN"/>
</dbReference>
<dbReference type="EMBL" id="CP137757">
    <property type="protein sequence ID" value="WPF24472.1"/>
    <property type="molecule type" value="Genomic_DNA"/>
</dbReference>
<evidence type="ECO:0000256" key="5">
    <source>
        <dbReference type="ARBA" id="ARBA00023288"/>
    </source>
</evidence>
<evidence type="ECO:0000256" key="7">
    <source>
        <dbReference type="SAM" id="MobiDB-lite"/>
    </source>
</evidence>
<evidence type="ECO:0000256" key="6">
    <source>
        <dbReference type="HAMAP-Rule" id="MF_01373"/>
    </source>
</evidence>
<dbReference type="Pfam" id="PF25976">
    <property type="entry name" value="LpqB_N"/>
    <property type="match status" value="1"/>
</dbReference>
<feature type="region of interest" description="Disordered" evidence="7">
    <location>
        <begin position="368"/>
        <end position="387"/>
    </location>
</feature>
<evidence type="ECO:0000256" key="3">
    <source>
        <dbReference type="ARBA" id="ARBA00023136"/>
    </source>
</evidence>
<comment type="subcellular location">
    <subcellularLocation>
        <location evidence="6">Cell membrane</location>
        <topology evidence="6">Lipid-anchor</topology>
    </subcellularLocation>
</comment>
<dbReference type="Pfam" id="PF10646">
    <property type="entry name" value="Germane"/>
    <property type="match status" value="1"/>
</dbReference>
<name>A0AAU0PYW8_9CORY</name>
<organism evidence="10 11">
    <name type="scientific">Corynebacterium pseudokroppenstedtii</name>
    <dbReference type="NCBI Taxonomy" id="2804917"/>
    <lineage>
        <taxon>Bacteria</taxon>
        <taxon>Bacillati</taxon>
        <taxon>Actinomycetota</taxon>
        <taxon>Actinomycetes</taxon>
        <taxon>Mycobacteriales</taxon>
        <taxon>Corynebacteriaceae</taxon>
        <taxon>Corynebacterium</taxon>
    </lineage>
</organism>
<dbReference type="GO" id="GO:0005886">
    <property type="term" value="C:plasma membrane"/>
    <property type="evidence" value="ECO:0007669"/>
    <property type="project" value="UniProtKB-SubCell"/>
</dbReference>
<protein>
    <recommendedName>
        <fullName evidence="6">Lipoprotein LpqB</fullName>
    </recommendedName>
</protein>
<accession>A0AAU0PYW8</accession>
<proteinExistence type="inferred from homology"/>
<dbReference type="InterPro" id="IPR018910">
    <property type="entry name" value="LpqB_C"/>
</dbReference>
<feature type="signal peptide" evidence="8">
    <location>
        <begin position="1"/>
        <end position="33"/>
    </location>
</feature>
<dbReference type="AlphaFoldDB" id="A0AAU0PYW8"/>
<dbReference type="HAMAP" id="MF_01373">
    <property type="entry name" value="LpqB_lipoprot"/>
    <property type="match status" value="1"/>
</dbReference>
<keyword evidence="3 6" id="KW-0472">Membrane</keyword>
<feature type="chain" id="PRO_5043502088" description="Lipoprotein LpqB" evidence="8">
    <location>
        <begin position="34"/>
        <end position="632"/>
    </location>
</feature>
<dbReference type="SUPFAM" id="SSF82171">
    <property type="entry name" value="DPP6 N-terminal domain-like"/>
    <property type="match status" value="1"/>
</dbReference>
<keyword evidence="11" id="KW-1185">Reference proteome</keyword>
<evidence type="ECO:0000256" key="2">
    <source>
        <dbReference type="ARBA" id="ARBA00022729"/>
    </source>
</evidence>
<keyword evidence="1 6" id="KW-1003">Cell membrane</keyword>
<sequence length="632" mass="67081">MMNKPWPSSRRGRVVAVSTALCLGVASSLSGCATLPSHSDPKAIHSYAPGESGTTVPGPQKGDAPDEVLRGFFSASAHPSHSHKAARAFLTSKSSDAWKDGNDAFIVQQLNINSSGQPLDDEATFDVSGSTIGVLGDGGTFTPRSGSYRSQFKLKKVNGEWRISSVPEGIILQSVDFEQTYRAYSVYFLDHTGRYLVSDRRWIYSQQDTIESSLMSLLASGPRQELAPGIGTALPTGTSITAKSDKVGGSTVDIKGLSQVSSDDRQKIAGQVVWTLIHADVRGPFTLMADGAPLLDQAHKSLSASDVSDLNPEPPEMNTLHAIADGSLETISASGATGDRGPFGRDGKILSAGITPNGGLAAVVERDNTADDDEGRGQSGSGSSVLRIGHVMDTDADTRNSLEEADGAAQPIVRGRTLTRPSWSEDGTVAWTVADGKEIHRVEYQTGTDSKSGSGSVKNEYIVDNDALRAQLRSDDDGDDENNDHKISEFRVANDGVRAAMIIGGRVFTAIIAPGEGGKSRIMSPRELGEVFVGDTATSLDWQPDGSLLIGTQSQDAPIWSVQPDGSDATRLTSNNVQAPVSAVASTRNELYITDSRSVLQLERNNSSDTATQNWREVPGLQGIRAQPIVSR</sequence>
<dbReference type="SMART" id="SM00909">
    <property type="entry name" value="Germane"/>
    <property type="match status" value="1"/>
</dbReference>